<evidence type="ECO:0008006" key="3">
    <source>
        <dbReference type="Google" id="ProtNLM"/>
    </source>
</evidence>
<dbReference type="EMBL" id="CAJZAF010000007">
    <property type="protein sequence ID" value="CAG9169799.1"/>
    <property type="molecule type" value="Genomic_DNA"/>
</dbReference>
<evidence type="ECO:0000313" key="1">
    <source>
        <dbReference type="EMBL" id="CAG9169799.1"/>
    </source>
</evidence>
<organism evidence="1 2">
    <name type="scientific">Cupriavidus pinatubonensis</name>
    <dbReference type="NCBI Taxonomy" id="248026"/>
    <lineage>
        <taxon>Bacteria</taxon>
        <taxon>Pseudomonadati</taxon>
        <taxon>Pseudomonadota</taxon>
        <taxon>Betaproteobacteria</taxon>
        <taxon>Burkholderiales</taxon>
        <taxon>Burkholderiaceae</taxon>
        <taxon>Cupriavidus</taxon>
    </lineage>
</organism>
<comment type="caution">
    <text evidence="1">The sequence shown here is derived from an EMBL/GenBank/DDBJ whole genome shotgun (WGS) entry which is preliminary data.</text>
</comment>
<sequence>MSAETLKISCVLEGDNAIDFERLSMVFKTQNRAPNRPKQQALMVGASLLALDAVLRKFAEEKGKRYPSLAEVLEFAGCRRADVEKLLNGETATESMPLDALRGAIKSQADTGKAKT</sequence>
<gene>
    <name evidence="1" type="ORF">LMG23994_01669</name>
</gene>
<keyword evidence="2" id="KW-1185">Reference proteome</keyword>
<proteinExistence type="predicted"/>
<reference evidence="1 2" key="1">
    <citation type="submission" date="2021-08" db="EMBL/GenBank/DDBJ databases">
        <authorList>
            <person name="Peeters C."/>
        </authorList>
    </citation>
    <scope>NUCLEOTIDE SEQUENCE [LARGE SCALE GENOMIC DNA]</scope>
    <source>
        <strain evidence="1 2">LMG 23994</strain>
    </source>
</reference>
<accession>A0ABM8WQT2</accession>
<dbReference type="Proteomes" id="UP000701702">
    <property type="component" value="Unassembled WGS sequence"/>
</dbReference>
<protein>
    <recommendedName>
        <fullName evidence="3">XRE family transcriptional regulator</fullName>
    </recommendedName>
</protein>
<dbReference type="RefSeq" id="WP_224001251.1">
    <property type="nucleotide sequence ID" value="NZ_CAJZAF010000007.1"/>
</dbReference>
<name>A0ABM8WQT2_9BURK</name>
<evidence type="ECO:0000313" key="2">
    <source>
        <dbReference type="Proteomes" id="UP000701702"/>
    </source>
</evidence>